<dbReference type="AlphaFoldDB" id="A0A1I7W485"/>
<organism evidence="2 3">
    <name type="scientific">Loa loa</name>
    <name type="common">Eye worm</name>
    <name type="synonym">Filaria loa</name>
    <dbReference type="NCBI Taxonomy" id="7209"/>
    <lineage>
        <taxon>Eukaryota</taxon>
        <taxon>Metazoa</taxon>
        <taxon>Ecdysozoa</taxon>
        <taxon>Nematoda</taxon>
        <taxon>Chromadorea</taxon>
        <taxon>Rhabditida</taxon>
        <taxon>Spirurina</taxon>
        <taxon>Spiruromorpha</taxon>
        <taxon>Filarioidea</taxon>
        <taxon>Onchocercidae</taxon>
        <taxon>Loa</taxon>
    </lineage>
</organism>
<keyword evidence="2" id="KW-1185">Reference proteome</keyword>
<proteinExistence type="predicted"/>
<sequence length="186" mass="21315">MTEEKVEEKNDNIEKIDYIEFLRTTRKLKTSEILQNNAQNSNNLSKEQEQKFTSNKSKLLQHAKLKGNKSKNMDDEISSNTPCTFYEAVASNSNCPTDKNRECMVSELAGPATISVLPSILRTTKRWQKKANYSLDSSPEPILDDMKTIAYDLLRMPTICSPLIEKTEEKVMINDKRANKNYSKNK</sequence>
<dbReference type="Proteomes" id="UP000095285">
    <property type="component" value="Unassembled WGS sequence"/>
</dbReference>
<evidence type="ECO:0000313" key="3">
    <source>
        <dbReference type="WBParaSite" id="EN70_9480"/>
    </source>
</evidence>
<accession>A0A1I7W485</accession>
<protein>
    <submittedName>
        <fullName evidence="3">Uncharacterized protein</fullName>
    </submittedName>
</protein>
<name>A0A1I7W485_LOALO</name>
<feature type="compositionally biased region" description="Low complexity" evidence="1">
    <location>
        <begin position="34"/>
        <end position="45"/>
    </location>
</feature>
<dbReference type="WBParaSite" id="EN70_9480">
    <property type="protein sequence ID" value="EN70_9480"/>
    <property type="gene ID" value="EN70_9480"/>
</dbReference>
<evidence type="ECO:0000256" key="1">
    <source>
        <dbReference type="SAM" id="MobiDB-lite"/>
    </source>
</evidence>
<reference evidence="2" key="1">
    <citation type="submission" date="2012-04" db="EMBL/GenBank/DDBJ databases">
        <title>The Genome Sequence of Loa loa.</title>
        <authorList>
            <consortium name="The Broad Institute Genome Sequencing Platform"/>
            <consortium name="Broad Institute Genome Sequencing Center for Infectious Disease"/>
            <person name="Nutman T.B."/>
            <person name="Fink D.L."/>
            <person name="Russ C."/>
            <person name="Young S."/>
            <person name="Zeng Q."/>
            <person name="Gargeya S."/>
            <person name="Alvarado L."/>
            <person name="Berlin A."/>
            <person name="Chapman S.B."/>
            <person name="Chen Z."/>
            <person name="Freedman E."/>
            <person name="Gellesch M."/>
            <person name="Goldberg J."/>
            <person name="Griggs A."/>
            <person name="Gujja S."/>
            <person name="Heilman E.R."/>
            <person name="Heiman D."/>
            <person name="Howarth C."/>
            <person name="Mehta T."/>
            <person name="Neiman D."/>
            <person name="Pearson M."/>
            <person name="Roberts A."/>
            <person name="Saif S."/>
            <person name="Shea T."/>
            <person name="Shenoy N."/>
            <person name="Sisk P."/>
            <person name="Stolte C."/>
            <person name="Sykes S."/>
            <person name="White J."/>
            <person name="Yandava C."/>
            <person name="Haas B."/>
            <person name="Henn M.R."/>
            <person name="Nusbaum C."/>
            <person name="Birren B."/>
        </authorList>
    </citation>
    <scope>NUCLEOTIDE SEQUENCE [LARGE SCALE GENOMIC DNA]</scope>
</reference>
<reference evidence="3" key="2">
    <citation type="submission" date="2016-11" db="UniProtKB">
        <authorList>
            <consortium name="WormBaseParasite"/>
        </authorList>
    </citation>
    <scope>IDENTIFICATION</scope>
</reference>
<feature type="region of interest" description="Disordered" evidence="1">
    <location>
        <begin position="33"/>
        <end position="55"/>
    </location>
</feature>
<evidence type="ECO:0000313" key="2">
    <source>
        <dbReference type="Proteomes" id="UP000095285"/>
    </source>
</evidence>